<accession>A0A4Y9ZVJ1</accession>
<dbReference type="Proteomes" id="UP000298061">
    <property type="component" value="Unassembled WGS sequence"/>
</dbReference>
<protein>
    <submittedName>
        <fullName evidence="7">Uncharacterized protein</fullName>
    </submittedName>
</protein>
<dbReference type="AlphaFoldDB" id="A0A4Y9ZVJ1"/>
<evidence type="ECO:0000256" key="2">
    <source>
        <dbReference type="ARBA" id="ARBA00022692"/>
    </source>
</evidence>
<dbReference type="STRING" id="135208.A0A4Y9ZVJ1"/>
<evidence type="ECO:0000256" key="4">
    <source>
        <dbReference type="ARBA" id="ARBA00022989"/>
    </source>
</evidence>
<keyword evidence="8" id="KW-1185">Reference proteome</keyword>
<dbReference type="Pfam" id="PF11779">
    <property type="entry name" value="SPT_ssu-like"/>
    <property type="match status" value="1"/>
</dbReference>
<dbReference type="OrthoDB" id="202672at2759"/>
<evidence type="ECO:0000313" key="8">
    <source>
        <dbReference type="Proteomes" id="UP000298061"/>
    </source>
</evidence>
<keyword evidence="2 6" id="KW-0812">Transmembrane</keyword>
<evidence type="ECO:0000256" key="1">
    <source>
        <dbReference type="ARBA" id="ARBA00004477"/>
    </source>
</evidence>
<evidence type="ECO:0000256" key="6">
    <source>
        <dbReference type="SAM" id="Phobius"/>
    </source>
</evidence>
<evidence type="ECO:0000313" key="7">
    <source>
        <dbReference type="EMBL" id="TFY78077.1"/>
    </source>
</evidence>
<sequence length="183" mass="21095">MTSSKKHPRPSQPHRPLSTLFTLELDSFEPPSSPLGALLWRHRMRFETTLGLSVLEPWEKVLYMLIFMIITTLIATAFYKLLPAAARVDVPPYAVLLPRQRAPGLRPRTWQLDRAPRFWRRTCPRRRGQAMISGVFYAPPDMLLRTYSTYEVCVSNVWSCARSRTEASDDAVSVDLSIMYPRI</sequence>
<name>A0A4Y9ZVJ1_9AGAM</name>
<keyword evidence="4 6" id="KW-1133">Transmembrane helix</keyword>
<comment type="subcellular location">
    <subcellularLocation>
        <location evidence="1">Endoplasmic reticulum membrane</location>
        <topology evidence="1">Multi-pass membrane protein</topology>
    </subcellularLocation>
</comment>
<proteinExistence type="predicted"/>
<reference evidence="7 8" key="1">
    <citation type="submission" date="2019-02" db="EMBL/GenBank/DDBJ databases">
        <title>Genome sequencing of the rare red list fungi Hericium alpestre (H. flagellum).</title>
        <authorList>
            <person name="Buettner E."/>
            <person name="Kellner H."/>
        </authorList>
    </citation>
    <scope>NUCLEOTIDE SEQUENCE [LARGE SCALE GENOMIC DNA]</scope>
    <source>
        <strain evidence="7 8">DSM 108284</strain>
    </source>
</reference>
<feature type="transmembrane region" description="Helical" evidence="6">
    <location>
        <begin position="61"/>
        <end position="82"/>
    </location>
</feature>
<evidence type="ECO:0000256" key="3">
    <source>
        <dbReference type="ARBA" id="ARBA00022824"/>
    </source>
</evidence>
<organism evidence="7 8">
    <name type="scientific">Hericium alpestre</name>
    <dbReference type="NCBI Taxonomy" id="135208"/>
    <lineage>
        <taxon>Eukaryota</taxon>
        <taxon>Fungi</taxon>
        <taxon>Dikarya</taxon>
        <taxon>Basidiomycota</taxon>
        <taxon>Agaricomycotina</taxon>
        <taxon>Agaricomycetes</taxon>
        <taxon>Russulales</taxon>
        <taxon>Hericiaceae</taxon>
        <taxon>Hericium</taxon>
    </lineage>
</organism>
<keyword evidence="3" id="KW-0256">Endoplasmic reticulum</keyword>
<dbReference type="EMBL" id="SFCI01000755">
    <property type="protein sequence ID" value="TFY78077.1"/>
    <property type="molecule type" value="Genomic_DNA"/>
</dbReference>
<dbReference type="GO" id="GO:0005789">
    <property type="term" value="C:endoplasmic reticulum membrane"/>
    <property type="evidence" value="ECO:0007669"/>
    <property type="project" value="UniProtKB-SubCell"/>
</dbReference>
<evidence type="ECO:0000256" key="5">
    <source>
        <dbReference type="ARBA" id="ARBA00023136"/>
    </source>
</evidence>
<gene>
    <name evidence="7" type="ORF">EWM64_g5934</name>
</gene>
<dbReference type="InterPro" id="IPR024512">
    <property type="entry name" value="Ser_palmitoyltrfase_ssu-like"/>
</dbReference>
<keyword evidence="5 6" id="KW-0472">Membrane</keyword>
<comment type="caution">
    <text evidence="7">The sequence shown here is derived from an EMBL/GenBank/DDBJ whole genome shotgun (WGS) entry which is preliminary data.</text>
</comment>